<protein>
    <submittedName>
        <fullName evidence="3">SufE family protein</fullName>
    </submittedName>
</protein>
<comment type="similarity">
    <text evidence="1">Belongs to the SufE family.</text>
</comment>
<dbReference type="Pfam" id="PF02657">
    <property type="entry name" value="SufE"/>
    <property type="match status" value="1"/>
</dbReference>
<reference evidence="3" key="1">
    <citation type="submission" date="2021-03" db="EMBL/GenBank/DDBJ databases">
        <title>novel species isolated from a fishpond in China.</title>
        <authorList>
            <person name="Lu H."/>
            <person name="Cai Z."/>
        </authorList>
    </citation>
    <scope>NUCLEOTIDE SEQUENCE</scope>
    <source>
        <strain evidence="3">JCM 30855</strain>
    </source>
</reference>
<evidence type="ECO:0000259" key="2">
    <source>
        <dbReference type="Pfam" id="PF02657"/>
    </source>
</evidence>
<sequence length="128" mass="14727">MNSLQDRLLGAKGWDEQMRELMLGSRQLAVLPEPDRQAEYELQGCESQVWLKCQISDGRLHLWAWSTSKIVRGLLAVMFEPLQDNSPEFVCQFDMASYLQSLGLARHLSQSRSNGLQAVMEEIRRNCR</sequence>
<dbReference type="PANTHER" id="PTHR43597">
    <property type="entry name" value="SULFUR ACCEPTOR PROTEIN CSDE"/>
    <property type="match status" value="1"/>
</dbReference>
<dbReference type="Gene3D" id="3.90.1010.10">
    <property type="match status" value="1"/>
</dbReference>
<evidence type="ECO:0000313" key="3">
    <source>
        <dbReference type="EMBL" id="MBN7825165.1"/>
    </source>
</evidence>
<dbReference type="EMBL" id="JAFKCV010000003">
    <property type="protein sequence ID" value="MBN7825165.1"/>
    <property type="molecule type" value="Genomic_DNA"/>
</dbReference>
<evidence type="ECO:0000256" key="1">
    <source>
        <dbReference type="ARBA" id="ARBA00010282"/>
    </source>
</evidence>
<dbReference type="AlphaFoldDB" id="A0A939INT0"/>
<evidence type="ECO:0000313" key="4">
    <source>
        <dbReference type="Proteomes" id="UP000664654"/>
    </source>
</evidence>
<keyword evidence="4" id="KW-1185">Reference proteome</keyword>
<dbReference type="Proteomes" id="UP000664654">
    <property type="component" value="Unassembled WGS sequence"/>
</dbReference>
<gene>
    <name evidence="3" type="ORF">J0A66_08040</name>
</gene>
<comment type="caution">
    <text evidence="3">The sequence shown here is derived from an EMBL/GenBank/DDBJ whole genome shotgun (WGS) entry which is preliminary data.</text>
</comment>
<organism evidence="3 4">
    <name type="scientific">Bowmanella dokdonensis</name>
    <dbReference type="NCBI Taxonomy" id="751969"/>
    <lineage>
        <taxon>Bacteria</taxon>
        <taxon>Pseudomonadati</taxon>
        <taxon>Pseudomonadota</taxon>
        <taxon>Gammaproteobacteria</taxon>
        <taxon>Alteromonadales</taxon>
        <taxon>Alteromonadaceae</taxon>
        <taxon>Bowmanella</taxon>
    </lineage>
</organism>
<proteinExistence type="inferred from homology"/>
<dbReference type="PANTHER" id="PTHR43597:SF5">
    <property type="entry name" value="SUFE-LIKE PROTEIN 2, CHLOROPLASTIC"/>
    <property type="match status" value="1"/>
</dbReference>
<accession>A0A939INT0</accession>
<name>A0A939INT0_9ALTE</name>
<dbReference type="InterPro" id="IPR003808">
    <property type="entry name" value="Fe-S_metab-assoc_dom"/>
</dbReference>
<feature type="domain" description="Fe-S metabolism associated" evidence="2">
    <location>
        <begin position="10"/>
        <end position="125"/>
    </location>
</feature>
<dbReference type="SUPFAM" id="SSF82649">
    <property type="entry name" value="SufE/NifU"/>
    <property type="match status" value="1"/>
</dbReference>
<dbReference type="RefSeq" id="WP_206573264.1">
    <property type="nucleotide sequence ID" value="NZ_JAFKCV010000003.1"/>
</dbReference>